<organism evidence="1 2">
    <name type="scientific">Merluccius polli</name>
    <name type="common">Benguela hake</name>
    <name type="synonym">Merluccius cadenati</name>
    <dbReference type="NCBI Taxonomy" id="89951"/>
    <lineage>
        <taxon>Eukaryota</taxon>
        <taxon>Metazoa</taxon>
        <taxon>Chordata</taxon>
        <taxon>Craniata</taxon>
        <taxon>Vertebrata</taxon>
        <taxon>Euteleostomi</taxon>
        <taxon>Actinopterygii</taxon>
        <taxon>Neopterygii</taxon>
        <taxon>Teleostei</taxon>
        <taxon>Neoteleostei</taxon>
        <taxon>Acanthomorphata</taxon>
        <taxon>Zeiogadaria</taxon>
        <taxon>Gadariae</taxon>
        <taxon>Gadiformes</taxon>
        <taxon>Gadoidei</taxon>
        <taxon>Merlucciidae</taxon>
        <taxon>Merluccius</taxon>
    </lineage>
</organism>
<sequence length="106" mass="11858">MEWEWSGNVLLVKALMHHDGRRAAQADKVNMNTSAGAPGAELTDEEKEIINSVIARASIMENMEQQRIRYLFVFFTLTRFTSGQTDVVCHEADRGICICKAPVSNS</sequence>
<gene>
    <name evidence="1" type="primary">RPH3A_1</name>
    <name evidence="1" type="ORF">N1851_003573</name>
</gene>
<dbReference type="AlphaFoldDB" id="A0AA47PBJ0"/>
<evidence type="ECO:0000313" key="2">
    <source>
        <dbReference type="Proteomes" id="UP001174136"/>
    </source>
</evidence>
<evidence type="ECO:0000313" key="1">
    <source>
        <dbReference type="EMBL" id="KAK0154353.1"/>
    </source>
</evidence>
<accession>A0AA47PBJ0</accession>
<comment type="caution">
    <text evidence="1">The sequence shown here is derived from an EMBL/GenBank/DDBJ whole genome shotgun (WGS) entry which is preliminary data.</text>
</comment>
<name>A0AA47PBJ0_MERPO</name>
<dbReference type="EMBL" id="JAOPHQ010000570">
    <property type="protein sequence ID" value="KAK0154353.1"/>
    <property type="molecule type" value="Genomic_DNA"/>
</dbReference>
<dbReference type="Proteomes" id="UP001174136">
    <property type="component" value="Unassembled WGS sequence"/>
</dbReference>
<protein>
    <submittedName>
        <fullName evidence="1">Rabphilin-3A</fullName>
    </submittedName>
</protein>
<keyword evidence="2" id="KW-1185">Reference proteome</keyword>
<reference evidence="1" key="1">
    <citation type="journal article" date="2023" name="Front. Mar. Sci.">
        <title>A new Merluccius polli reference genome to investigate the effects of global change in West African waters.</title>
        <authorList>
            <person name="Mateo J.L."/>
            <person name="Blanco-Fernandez C."/>
            <person name="Garcia-Vazquez E."/>
            <person name="Machado-Schiaffino G."/>
        </authorList>
    </citation>
    <scope>NUCLEOTIDE SEQUENCE</scope>
    <source>
        <strain evidence="1">C29</strain>
        <tissue evidence="1">Fin</tissue>
    </source>
</reference>
<proteinExistence type="predicted"/>